<evidence type="ECO:0000313" key="8">
    <source>
        <dbReference type="EMBL" id="MFC5719543.1"/>
    </source>
</evidence>
<keyword evidence="3" id="KW-0902">Two-component regulatory system</keyword>
<feature type="transmembrane region" description="Helical" evidence="6">
    <location>
        <begin position="61"/>
        <end position="79"/>
    </location>
</feature>
<dbReference type="Gene3D" id="3.30.565.10">
    <property type="entry name" value="Histidine kinase-like ATPase, C-terminal domain"/>
    <property type="match status" value="1"/>
</dbReference>
<keyword evidence="6" id="KW-1133">Transmembrane helix</keyword>
<evidence type="ECO:0000256" key="4">
    <source>
        <dbReference type="SAM" id="Coils"/>
    </source>
</evidence>
<evidence type="ECO:0000256" key="6">
    <source>
        <dbReference type="SAM" id="Phobius"/>
    </source>
</evidence>
<protein>
    <submittedName>
        <fullName evidence="8">Sensor histidine kinase</fullName>
    </submittedName>
</protein>
<dbReference type="Gene3D" id="1.20.5.1930">
    <property type="match status" value="1"/>
</dbReference>
<feature type="transmembrane region" description="Helical" evidence="6">
    <location>
        <begin position="85"/>
        <end position="104"/>
    </location>
</feature>
<comment type="caution">
    <text evidence="8">The sequence shown here is derived from an EMBL/GenBank/DDBJ whole genome shotgun (WGS) entry which is preliminary data.</text>
</comment>
<keyword evidence="6" id="KW-0472">Membrane</keyword>
<keyword evidence="6" id="KW-0812">Transmembrane</keyword>
<keyword evidence="2 8" id="KW-0418">Kinase</keyword>
<organism evidence="8 9">
    <name type="scientific">Streptomyces gamaensis</name>
    <dbReference type="NCBI Taxonomy" id="1763542"/>
    <lineage>
        <taxon>Bacteria</taxon>
        <taxon>Bacillati</taxon>
        <taxon>Actinomycetota</taxon>
        <taxon>Actinomycetes</taxon>
        <taxon>Kitasatosporales</taxon>
        <taxon>Streptomycetaceae</taxon>
        <taxon>Streptomyces</taxon>
    </lineage>
</organism>
<proteinExistence type="predicted"/>
<evidence type="ECO:0000256" key="3">
    <source>
        <dbReference type="ARBA" id="ARBA00023012"/>
    </source>
</evidence>
<accession>A0ABW0YVT4</accession>
<keyword evidence="1" id="KW-0808">Transferase</keyword>
<evidence type="ECO:0000256" key="2">
    <source>
        <dbReference type="ARBA" id="ARBA00022777"/>
    </source>
</evidence>
<dbReference type="PANTHER" id="PTHR24421">
    <property type="entry name" value="NITRATE/NITRITE SENSOR PROTEIN NARX-RELATED"/>
    <property type="match status" value="1"/>
</dbReference>
<dbReference type="Proteomes" id="UP001596083">
    <property type="component" value="Unassembled WGS sequence"/>
</dbReference>
<dbReference type="EMBL" id="JBHSPB010000003">
    <property type="protein sequence ID" value="MFC5719543.1"/>
    <property type="molecule type" value="Genomic_DNA"/>
</dbReference>
<feature type="compositionally biased region" description="Acidic residues" evidence="5">
    <location>
        <begin position="392"/>
        <end position="402"/>
    </location>
</feature>
<gene>
    <name evidence="8" type="ORF">ACFP1Z_05035</name>
</gene>
<evidence type="ECO:0000259" key="7">
    <source>
        <dbReference type="Pfam" id="PF07730"/>
    </source>
</evidence>
<evidence type="ECO:0000256" key="5">
    <source>
        <dbReference type="SAM" id="MobiDB-lite"/>
    </source>
</evidence>
<feature type="domain" description="Signal transduction histidine kinase subgroup 3 dimerisation and phosphoacceptor" evidence="7">
    <location>
        <begin position="187"/>
        <end position="254"/>
    </location>
</feature>
<dbReference type="Pfam" id="PF07730">
    <property type="entry name" value="HisKA_3"/>
    <property type="match status" value="1"/>
</dbReference>
<evidence type="ECO:0000313" key="9">
    <source>
        <dbReference type="Proteomes" id="UP001596083"/>
    </source>
</evidence>
<dbReference type="SUPFAM" id="SSF55874">
    <property type="entry name" value="ATPase domain of HSP90 chaperone/DNA topoisomerase II/histidine kinase"/>
    <property type="match status" value="1"/>
</dbReference>
<feature type="region of interest" description="Disordered" evidence="5">
    <location>
        <begin position="374"/>
        <end position="424"/>
    </location>
</feature>
<keyword evidence="4" id="KW-0175">Coiled coil</keyword>
<feature type="transmembrane region" description="Helical" evidence="6">
    <location>
        <begin position="30"/>
        <end position="49"/>
    </location>
</feature>
<dbReference type="CDD" id="cd16917">
    <property type="entry name" value="HATPase_UhpB-NarQ-NarX-like"/>
    <property type="match status" value="1"/>
</dbReference>
<reference evidence="9" key="1">
    <citation type="journal article" date="2019" name="Int. J. Syst. Evol. Microbiol.">
        <title>The Global Catalogue of Microorganisms (GCM) 10K type strain sequencing project: providing services to taxonomists for standard genome sequencing and annotation.</title>
        <authorList>
            <consortium name="The Broad Institute Genomics Platform"/>
            <consortium name="The Broad Institute Genome Sequencing Center for Infectious Disease"/>
            <person name="Wu L."/>
            <person name="Ma J."/>
        </authorList>
    </citation>
    <scope>NUCLEOTIDE SEQUENCE [LARGE SCALE GENOMIC DNA]</scope>
    <source>
        <strain evidence="9">CGMCC 4.7304</strain>
    </source>
</reference>
<dbReference type="InterPro" id="IPR050482">
    <property type="entry name" value="Sensor_HK_TwoCompSys"/>
</dbReference>
<evidence type="ECO:0000256" key="1">
    <source>
        <dbReference type="ARBA" id="ARBA00022679"/>
    </source>
</evidence>
<dbReference type="InterPro" id="IPR036890">
    <property type="entry name" value="HATPase_C_sf"/>
</dbReference>
<dbReference type="RefSeq" id="WP_390314656.1">
    <property type="nucleotide sequence ID" value="NZ_JBHSPB010000003.1"/>
</dbReference>
<keyword evidence="9" id="KW-1185">Reference proteome</keyword>
<sequence length="424" mass="45205">MLAGITFVFPLANAASLLGGPGPRPLGWLLLGVSLAHCVHNIGLGTRCLDHYLWKRPAPWWRLFFSGVLFATVATVLVVKVAVDGMAHLTTMGMVLQASGLMFFGPCSLLTRIRKYLAVTAATALGLGVLVVLPTGEWSGGVTVAVFLMGIGLWSMATLRTSGWILSVLWELEAARGVQARLAVAEERLRFGRDMHDVLGRNLAVIALKSELAGQLARRGSEAALEQMDEVQRLARESQREMRELVRGYRQADLHTELVGARGVLAAAGIECRIDDRSGRELPVPVQSVLAWVVREGTTNVLRHADARRCAIRLRAADGEAVLTMENDGVQDAGPGSGAGSGLAGLRERVTVLGGTLTAERRARRTFRLAARVPLTAAPEAGKGVEAPSPEQEPEREPEQEEEQRATGTVPAAAGSVGAGEGKA</sequence>
<dbReference type="GO" id="GO:0016301">
    <property type="term" value="F:kinase activity"/>
    <property type="evidence" value="ECO:0007669"/>
    <property type="project" value="UniProtKB-KW"/>
</dbReference>
<dbReference type="InterPro" id="IPR011712">
    <property type="entry name" value="Sig_transdc_His_kin_sub3_dim/P"/>
</dbReference>
<feature type="coiled-coil region" evidence="4">
    <location>
        <begin position="221"/>
        <end position="248"/>
    </location>
</feature>
<dbReference type="PANTHER" id="PTHR24421:SF63">
    <property type="entry name" value="SENSOR HISTIDINE KINASE DESK"/>
    <property type="match status" value="1"/>
</dbReference>
<name>A0ABW0YVT4_9ACTN</name>